<evidence type="ECO:0000256" key="1">
    <source>
        <dbReference type="SAM" id="MobiDB-lite"/>
    </source>
</evidence>
<gene>
    <name evidence="2" type="ORF">PAXRUDRAFT_833185</name>
</gene>
<evidence type="ECO:0000313" key="2">
    <source>
        <dbReference type="EMBL" id="KIK80984.1"/>
    </source>
</evidence>
<name>A0A0D0DHP7_9AGAM</name>
<dbReference type="InterPro" id="IPR009072">
    <property type="entry name" value="Histone-fold"/>
</dbReference>
<dbReference type="Proteomes" id="UP000054538">
    <property type="component" value="Unassembled WGS sequence"/>
</dbReference>
<protein>
    <recommendedName>
        <fullName evidence="4">Bromodomain associated domain-containing protein</fullName>
    </recommendedName>
</protein>
<reference evidence="2 3" key="1">
    <citation type="submission" date="2014-04" db="EMBL/GenBank/DDBJ databases">
        <authorList>
            <consortium name="DOE Joint Genome Institute"/>
            <person name="Kuo A."/>
            <person name="Kohler A."/>
            <person name="Jargeat P."/>
            <person name="Nagy L.G."/>
            <person name="Floudas D."/>
            <person name="Copeland A."/>
            <person name="Barry K.W."/>
            <person name="Cichocki N."/>
            <person name="Veneault-Fourrey C."/>
            <person name="LaButti K."/>
            <person name="Lindquist E.A."/>
            <person name="Lipzen A."/>
            <person name="Lundell T."/>
            <person name="Morin E."/>
            <person name="Murat C."/>
            <person name="Sun H."/>
            <person name="Tunlid A."/>
            <person name="Henrissat B."/>
            <person name="Grigoriev I.V."/>
            <person name="Hibbett D.S."/>
            <person name="Martin F."/>
            <person name="Nordberg H.P."/>
            <person name="Cantor M.N."/>
            <person name="Hua S.X."/>
        </authorList>
    </citation>
    <scope>NUCLEOTIDE SEQUENCE [LARGE SCALE GENOMIC DNA]</scope>
    <source>
        <strain evidence="2 3">Ve08.2h10</strain>
    </source>
</reference>
<accession>A0A0D0DHP7</accession>
<feature type="region of interest" description="Disordered" evidence="1">
    <location>
        <begin position="376"/>
        <end position="398"/>
    </location>
</feature>
<organism evidence="2 3">
    <name type="scientific">Paxillus rubicundulus Ve08.2h10</name>
    <dbReference type="NCBI Taxonomy" id="930991"/>
    <lineage>
        <taxon>Eukaryota</taxon>
        <taxon>Fungi</taxon>
        <taxon>Dikarya</taxon>
        <taxon>Basidiomycota</taxon>
        <taxon>Agaricomycotina</taxon>
        <taxon>Agaricomycetes</taxon>
        <taxon>Agaricomycetidae</taxon>
        <taxon>Boletales</taxon>
        <taxon>Paxilineae</taxon>
        <taxon>Paxillaceae</taxon>
        <taxon>Paxillus</taxon>
    </lineage>
</organism>
<dbReference type="OrthoDB" id="436852at2759"/>
<dbReference type="InParanoid" id="A0A0D0DHP7"/>
<dbReference type="EMBL" id="KN825889">
    <property type="protein sequence ID" value="KIK80984.1"/>
    <property type="molecule type" value="Genomic_DNA"/>
</dbReference>
<feature type="region of interest" description="Disordered" evidence="1">
    <location>
        <begin position="189"/>
        <end position="209"/>
    </location>
</feature>
<keyword evidence="3" id="KW-1185">Reference proteome</keyword>
<dbReference type="CDD" id="cd00076">
    <property type="entry name" value="HFD_SF"/>
    <property type="match status" value="1"/>
</dbReference>
<dbReference type="Gene3D" id="1.10.20.10">
    <property type="entry name" value="Histone, subunit A"/>
    <property type="match status" value="1"/>
</dbReference>
<dbReference type="AlphaFoldDB" id="A0A0D0DHP7"/>
<reference evidence="3" key="2">
    <citation type="submission" date="2015-01" db="EMBL/GenBank/DDBJ databases">
        <title>Evolutionary Origins and Diversification of the Mycorrhizal Mutualists.</title>
        <authorList>
            <consortium name="DOE Joint Genome Institute"/>
            <consortium name="Mycorrhizal Genomics Consortium"/>
            <person name="Kohler A."/>
            <person name="Kuo A."/>
            <person name="Nagy L.G."/>
            <person name="Floudas D."/>
            <person name="Copeland A."/>
            <person name="Barry K.W."/>
            <person name="Cichocki N."/>
            <person name="Veneault-Fourrey C."/>
            <person name="LaButti K."/>
            <person name="Lindquist E.A."/>
            <person name="Lipzen A."/>
            <person name="Lundell T."/>
            <person name="Morin E."/>
            <person name="Murat C."/>
            <person name="Riley R."/>
            <person name="Ohm R."/>
            <person name="Sun H."/>
            <person name="Tunlid A."/>
            <person name="Henrissat B."/>
            <person name="Grigoriev I.V."/>
            <person name="Hibbett D.S."/>
            <person name="Martin F."/>
        </authorList>
    </citation>
    <scope>NUCLEOTIDE SEQUENCE [LARGE SCALE GENOMIC DNA]</scope>
    <source>
        <strain evidence="3">Ve08.2h10</strain>
    </source>
</reference>
<dbReference type="HOGENOM" id="CLU_020640_0_0_1"/>
<proteinExistence type="predicted"/>
<evidence type="ECO:0000313" key="3">
    <source>
        <dbReference type="Proteomes" id="UP000054538"/>
    </source>
</evidence>
<dbReference type="GO" id="GO:0046982">
    <property type="term" value="F:protein heterodimerization activity"/>
    <property type="evidence" value="ECO:0007669"/>
    <property type="project" value="InterPro"/>
</dbReference>
<evidence type="ECO:0008006" key="4">
    <source>
        <dbReference type="Google" id="ProtNLM"/>
    </source>
</evidence>
<feature type="region of interest" description="Disordered" evidence="1">
    <location>
        <begin position="428"/>
        <end position="452"/>
    </location>
</feature>
<sequence length="452" mass="48692">MASQAAATVMLDSVVIKILHAHSFARTSSQATSIISNLLSRYLVLVASACGQYAELAGRSKLSVHDLIACLGELGTNPDELSEYISTEGVELSRYASSSAKRLDDLADMRGFLTEGVAHEEDEVKRDGGAVQAEAVDYQPQSPSPTLALHPVKMERPPSPLPQHIASVTAGEYITQVPYSDSVLASTPQWHLPSKPNHMRTPKSQSLRFPTPSTQPALLAAYHHILTHPVSQPVPPNPAKHKVAMALISQIQHNTRWDAPSTLYAGIVPCPPRVVPIGPSHPIAHATLEHIRAGKDVEKDLEKRPLLPPAPPRPVFSNDKPVFLASHQSSRLPELARQVLPGSVLSRTSRLTHPPVLQRGSQKLYFGPGVAAPWNSSLTGGSGTHGGKGGEDSRMINGREAPSFTLPEAQMFATWDYEVKHFQEPLAAGRRSKMSATPMLSLSLGRPSKGAS</sequence>